<keyword evidence="5" id="KW-1185">Reference proteome</keyword>
<dbReference type="InterPro" id="IPR013083">
    <property type="entry name" value="Znf_RING/FYVE/PHD"/>
</dbReference>
<protein>
    <recommendedName>
        <fullName evidence="3">RING-type domain-containing protein</fullName>
    </recommendedName>
</protein>
<dbReference type="EMBL" id="JH159154">
    <property type="protein sequence ID" value="EGZ17862.1"/>
    <property type="molecule type" value="Genomic_DNA"/>
</dbReference>
<dbReference type="PROSITE" id="PS50089">
    <property type="entry name" value="ZF_RING_2"/>
    <property type="match status" value="1"/>
</dbReference>
<dbReference type="Pfam" id="PF13920">
    <property type="entry name" value="zf-C3HC4_3"/>
    <property type="match status" value="1"/>
</dbReference>
<dbReference type="RefSeq" id="XP_009526920.1">
    <property type="nucleotide sequence ID" value="XM_009528625.1"/>
</dbReference>
<dbReference type="Proteomes" id="UP000002640">
    <property type="component" value="Unassembled WGS sequence"/>
</dbReference>
<feature type="domain" description="RING-type" evidence="3">
    <location>
        <begin position="75"/>
        <end position="121"/>
    </location>
</feature>
<dbReference type="SUPFAM" id="SSF57850">
    <property type="entry name" value="RING/U-box"/>
    <property type="match status" value="1"/>
</dbReference>
<dbReference type="GeneID" id="20657811"/>
<sequence>MQKSDTAQKSRRKARRQSIVSTVSLPPTFTSEDEQKKTPRSRKTPQSARKSPRPNGYARKTSALEMVGGEDEGLCQLCYGEQAFVHMNPCDHAVCASCWSRLSPSPGKNGSSSRRVCPWDREAVTKR</sequence>
<dbReference type="InParanoid" id="G4ZE99"/>
<feature type="compositionally biased region" description="Polar residues" evidence="2">
    <location>
        <begin position="103"/>
        <end position="114"/>
    </location>
</feature>
<dbReference type="OMA" id="SRRVCPW"/>
<proteinExistence type="predicted"/>
<evidence type="ECO:0000313" key="5">
    <source>
        <dbReference type="Proteomes" id="UP000002640"/>
    </source>
</evidence>
<keyword evidence="1" id="KW-0479">Metal-binding</keyword>
<feature type="compositionally biased region" description="Basic and acidic residues" evidence="2">
    <location>
        <begin position="117"/>
        <end position="127"/>
    </location>
</feature>
<name>G4ZE99_PHYSP</name>
<evidence type="ECO:0000256" key="1">
    <source>
        <dbReference type="PROSITE-ProRule" id="PRU00175"/>
    </source>
</evidence>
<feature type="region of interest" description="Disordered" evidence="2">
    <location>
        <begin position="1"/>
        <end position="60"/>
    </location>
</feature>
<dbReference type="KEGG" id="psoj:PHYSODRAFT_500310"/>
<gene>
    <name evidence="4" type="ORF">PHYSODRAFT_500310</name>
</gene>
<evidence type="ECO:0000313" key="4">
    <source>
        <dbReference type="EMBL" id="EGZ17862.1"/>
    </source>
</evidence>
<feature type="compositionally biased region" description="Polar residues" evidence="2">
    <location>
        <begin position="18"/>
        <end position="30"/>
    </location>
</feature>
<dbReference type="InterPro" id="IPR001841">
    <property type="entry name" value="Znf_RING"/>
</dbReference>
<organism evidence="4 5">
    <name type="scientific">Phytophthora sojae (strain P6497)</name>
    <name type="common">Soybean stem and root rot agent</name>
    <name type="synonym">Phytophthora megasperma f. sp. glycines</name>
    <dbReference type="NCBI Taxonomy" id="1094619"/>
    <lineage>
        <taxon>Eukaryota</taxon>
        <taxon>Sar</taxon>
        <taxon>Stramenopiles</taxon>
        <taxon>Oomycota</taxon>
        <taxon>Peronosporomycetes</taxon>
        <taxon>Peronosporales</taxon>
        <taxon>Peronosporaceae</taxon>
        <taxon>Phytophthora</taxon>
    </lineage>
</organism>
<accession>G4ZE99</accession>
<evidence type="ECO:0000256" key="2">
    <source>
        <dbReference type="SAM" id="MobiDB-lite"/>
    </source>
</evidence>
<keyword evidence="1" id="KW-0862">Zinc</keyword>
<dbReference type="AlphaFoldDB" id="G4ZE99"/>
<reference evidence="4 5" key="1">
    <citation type="journal article" date="2006" name="Science">
        <title>Phytophthora genome sequences uncover evolutionary origins and mechanisms of pathogenesis.</title>
        <authorList>
            <person name="Tyler B.M."/>
            <person name="Tripathy S."/>
            <person name="Zhang X."/>
            <person name="Dehal P."/>
            <person name="Jiang R.H."/>
            <person name="Aerts A."/>
            <person name="Arredondo F.D."/>
            <person name="Baxter L."/>
            <person name="Bensasson D."/>
            <person name="Beynon J.L."/>
            <person name="Chapman J."/>
            <person name="Damasceno C.M."/>
            <person name="Dorrance A.E."/>
            <person name="Dou D."/>
            <person name="Dickerman A.W."/>
            <person name="Dubchak I.L."/>
            <person name="Garbelotto M."/>
            <person name="Gijzen M."/>
            <person name="Gordon S.G."/>
            <person name="Govers F."/>
            <person name="Grunwald N.J."/>
            <person name="Huang W."/>
            <person name="Ivors K.L."/>
            <person name="Jones R.W."/>
            <person name="Kamoun S."/>
            <person name="Krampis K."/>
            <person name="Lamour K.H."/>
            <person name="Lee M.K."/>
            <person name="McDonald W.H."/>
            <person name="Medina M."/>
            <person name="Meijer H.J."/>
            <person name="Nordberg E.K."/>
            <person name="Maclean D.J."/>
            <person name="Ospina-Giraldo M.D."/>
            <person name="Morris P.F."/>
            <person name="Phuntumart V."/>
            <person name="Putnam N.H."/>
            <person name="Rash S."/>
            <person name="Rose J.K."/>
            <person name="Sakihama Y."/>
            <person name="Salamov A.A."/>
            <person name="Savidor A."/>
            <person name="Scheuring C.F."/>
            <person name="Smith B.M."/>
            <person name="Sobral B.W."/>
            <person name="Terry A."/>
            <person name="Torto-Alalibo T.A."/>
            <person name="Win J."/>
            <person name="Xu Z."/>
            <person name="Zhang H."/>
            <person name="Grigoriev I.V."/>
            <person name="Rokhsar D.S."/>
            <person name="Boore J.L."/>
        </authorList>
    </citation>
    <scope>NUCLEOTIDE SEQUENCE [LARGE SCALE GENOMIC DNA]</scope>
    <source>
        <strain evidence="4 5">P6497</strain>
    </source>
</reference>
<evidence type="ECO:0000259" key="3">
    <source>
        <dbReference type="PROSITE" id="PS50089"/>
    </source>
</evidence>
<dbReference type="Gene3D" id="3.30.40.10">
    <property type="entry name" value="Zinc/RING finger domain, C3HC4 (zinc finger)"/>
    <property type="match status" value="1"/>
</dbReference>
<feature type="region of interest" description="Disordered" evidence="2">
    <location>
        <begin position="103"/>
        <end position="127"/>
    </location>
</feature>
<keyword evidence="1" id="KW-0863">Zinc-finger</keyword>
<dbReference type="GO" id="GO:0008270">
    <property type="term" value="F:zinc ion binding"/>
    <property type="evidence" value="ECO:0007669"/>
    <property type="project" value="UniProtKB-KW"/>
</dbReference>
<dbReference type="CDD" id="cd16449">
    <property type="entry name" value="RING-HC"/>
    <property type="match status" value="1"/>
</dbReference>